<feature type="transmembrane region" description="Helical" evidence="1">
    <location>
        <begin position="6"/>
        <end position="25"/>
    </location>
</feature>
<evidence type="ECO:0000313" key="3">
    <source>
        <dbReference type="EMBL" id="KHG12919.1"/>
    </source>
</evidence>
<dbReference type="Proteomes" id="UP000032142">
    <property type="component" value="Unassembled WGS sequence"/>
</dbReference>
<protein>
    <submittedName>
        <fullName evidence="2">Uncharacterized protein</fullName>
    </submittedName>
</protein>
<feature type="transmembrane region" description="Helical" evidence="1">
    <location>
        <begin position="30"/>
        <end position="47"/>
    </location>
</feature>
<keyword evidence="1" id="KW-1133">Transmembrane helix</keyword>
<gene>
    <name evidence="3" type="ORF">F383_18269</name>
    <name evidence="2" type="ORF">F383_36678</name>
</gene>
<sequence length="82" mass="9322">MGFKIIGVYVIGLRVFLLGICLIGLKMYLGCFNLVYFVFIVFFIFWYKPGQKLGFTAAPLCSLSCNENRAKTSTRANFARFC</sequence>
<dbReference type="AlphaFoldDB" id="A0A0B0M9T9"/>
<reference evidence="2" key="1">
    <citation type="submission" date="2014-09" db="EMBL/GenBank/DDBJ databases">
        <title>G. arboreum L. cv. AKA8401 A2 genome assembly version 1.0.</title>
        <authorList>
            <person name="Mudge J."/>
            <person name="Ramaraj T."/>
            <person name="Lindquist I.E."/>
            <person name="Bharti A.K."/>
            <person name="Sundararajan A."/>
            <person name="Cameron C.T."/>
            <person name="Woodward J.E."/>
            <person name="May G.D."/>
            <person name="Brubaker C."/>
            <person name="Broadhvest J."/>
            <person name="Wilkins T.A."/>
        </authorList>
    </citation>
    <scope>NUCLEOTIDE SEQUENCE</scope>
</reference>
<accession>A0A0B0M9T9</accession>
<keyword evidence="1" id="KW-0472">Membrane</keyword>
<evidence type="ECO:0000313" key="2">
    <source>
        <dbReference type="EMBL" id="KHF97504.1"/>
    </source>
</evidence>
<dbReference type="EMBL" id="KN398556">
    <property type="protein sequence ID" value="KHG12919.1"/>
    <property type="molecule type" value="Genomic_DNA"/>
</dbReference>
<evidence type="ECO:0000313" key="4">
    <source>
        <dbReference type="Proteomes" id="UP000032142"/>
    </source>
</evidence>
<proteinExistence type="predicted"/>
<keyword evidence="1" id="KW-0812">Transmembrane</keyword>
<organism evidence="2 4">
    <name type="scientific">Gossypium arboreum</name>
    <name type="common">Tree cotton</name>
    <name type="synonym">Gossypium nanking</name>
    <dbReference type="NCBI Taxonomy" id="29729"/>
    <lineage>
        <taxon>Eukaryota</taxon>
        <taxon>Viridiplantae</taxon>
        <taxon>Streptophyta</taxon>
        <taxon>Embryophyta</taxon>
        <taxon>Tracheophyta</taxon>
        <taxon>Spermatophyta</taxon>
        <taxon>Magnoliopsida</taxon>
        <taxon>eudicotyledons</taxon>
        <taxon>Gunneridae</taxon>
        <taxon>Pentapetalae</taxon>
        <taxon>rosids</taxon>
        <taxon>malvids</taxon>
        <taxon>Malvales</taxon>
        <taxon>Malvaceae</taxon>
        <taxon>Malvoideae</taxon>
        <taxon>Gossypium</taxon>
    </lineage>
</organism>
<dbReference type="EMBL" id="JRRC01009323">
    <property type="protein sequence ID" value="KHF97504.1"/>
    <property type="molecule type" value="Genomic_DNA"/>
</dbReference>
<reference evidence="4" key="2">
    <citation type="submission" date="2014-09" db="EMBL/GenBank/DDBJ databases">
        <authorList>
            <person name="Mudge J."/>
            <person name="Ramaraj T."/>
            <person name="Lindquist I.E."/>
            <person name="Bharti A.K."/>
            <person name="Sundararajan A."/>
            <person name="Cameron C.T."/>
            <person name="Woodward J.E."/>
            <person name="May G.D."/>
            <person name="Brubaker C."/>
            <person name="Broadhvest J."/>
            <person name="Wilkins T.A."/>
        </authorList>
    </citation>
    <scope>NUCLEOTIDE SEQUENCE</scope>
    <source>
        <strain evidence="4">cv. AKA8401</strain>
    </source>
</reference>
<evidence type="ECO:0000256" key="1">
    <source>
        <dbReference type="SAM" id="Phobius"/>
    </source>
</evidence>
<keyword evidence="4" id="KW-1185">Reference proteome</keyword>
<name>A0A0B0M9T9_GOSAR</name>